<keyword evidence="3" id="KW-1185">Reference proteome</keyword>
<accession>A0ABS8IGI8</accession>
<evidence type="ECO:0000313" key="3">
    <source>
        <dbReference type="Proteomes" id="UP001199525"/>
    </source>
</evidence>
<dbReference type="RefSeq" id="WP_229488608.1">
    <property type="nucleotide sequence ID" value="NZ_JAIVFQ010000066.1"/>
</dbReference>
<feature type="coiled-coil region" evidence="1">
    <location>
        <begin position="40"/>
        <end position="67"/>
    </location>
</feature>
<dbReference type="Gene3D" id="1.25.40.10">
    <property type="entry name" value="Tetratricopeptide repeat domain"/>
    <property type="match status" value="1"/>
</dbReference>
<sequence length="76" mass="8604">MGRYSLSQSFAEAIRVWQKAAQQYHTQGDRTNEALSLSYLSLAQQELNQWEAAKQSIEQSVTSLRAKASELLRITS</sequence>
<comment type="caution">
    <text evidence="2">The sequence shown here is derived from an EMBL/GenBank/DDBJ whole genome shotgun (WGS) entry which is preliminary data.</text>
</comment>
<dbReference type="EMBL" id="JAIVFQ010000066">
    <property type="protein sequence ID" value="MCC5603079.1"/>
    <property type="molecule type" value="Genomic_DNA"/>
</dbReference>
<protein>
    <submittedName>
        <fullName evidence="2">Uncharacterized protein</fullName>
    </submittedName>
</protein>
<gene>
    <name evidence="2" type="ORF">LC586_28770</name>
</gene>
<proteinExistence type="predicted"/>
<evidence type="ECO:0000313" key="2">
    <source>
        <dbReference type="EMBL" id="MCC5603079.1"/>
    </source>
</evidence>
<evidence type="ECO:0000256" key="1">
    <source>
        <dbReference type="SAM" id="Coils"/>
    </source>
</evidence>
<organism evidence="2 3">
    <name type="scientific">Nostoc favosum CHAB5714</name>
    <dbReference type="NCBI Taxonomy" id="2780399"/>
    <lineage>
        <taxon>Bacteria</taxon>
        <taxon>Bacillati</taxon>
        <taxon>Cyanobacteriota</taxon>
        <taxon>Cyanophyceae</taxon>
        <taxon>Nostocales</taxon>
        <taxon>Nostocaceae</taxon>
        <taxon>Nostoc</taxon>
        <taxon>Nostoc favosum</taxon>
    </lineage>
</organism>
<dbReference type="Proteomes" id="UP001199525">
    <property type="component" value="Unassembled WGS sequence"/>
</dbReference>
<reference evidence="2 3" key="1">
    <citation type="journal article" date="2021" name="Microorganisms">
        <title>Genome Evolution of Filamentous Cyanobacterium Nostoc Species: From Facultative Symbiosis to Free Living.</title>
        <authorList>
            <person name="Huo D."/>
            <person name="Li H."/>
            <person name="Cai F."/>
            <person name="Guo X."/>
            <person name="Qiao Z."/>
            <person name="Wang W."/>
            <person name="Yu G."/>
            <person name="Li R."/>
        </authorList>
    </citation>
    <scope>NUCLEOTIDE SEQUENCE [LARGE SCALE GENOMIC DNA]</scope>
    <source>
        <strain evidence="2 3">CHAB 5714</strain>
    </source>
</reference>
<dbReference type="SUPFAM" id="SSF48452">
    <property type="entry name" value="TPR-like"/>
    <property type="match status" value="1"/>
</dbReference>
<name>A0ABS8IGI8_9NOSO</name>
<keyword evidence="1" id="KW-0175">Coiled coil</keyword>
<dbReference type="InterPro" id="IPR011990">
    <property type="entry name" value="TPR-like_helical_dom_sf"/>
</dbReference>